<feature type="domain" description="DUF559" evidence="1">
    <location>
        <begin position="79"/>
        <end position="131"/>
    </location>
</feature>
<sequence length="149" mass="16706">MLSVTHPWIVGGYEVESTHTADCLIEAQMLDLLALSGSGATTVLEHIAATEVFVGQEWREWERQGEVRVANGVTLHPDMLHRGARVAIELDGARYHSDDAQRRRDLQRDALLVAAGYAVIRFTWEDITRRPAWCRDRALAAVASRTENL</sequence>
<dbReference type="Pfam" id="PF04480">
    <property type="entry name" value="DUF559"/>
    <property type="match status" value="1"/>
</dbReference>
<keyword evidence="3" id="KW-1185">Reference proteome</keyword>
<dbReference type="InterPro" id="IPR011335">
    <property type="entry name" value="Restrct_endonuc-II-like"/>
</dbReference>
<protein>
    <recommendedName>
        <fullName evidence="1">DUF559 domain-containing protein</fullName>
    </recommendedName>
</protein>
<dbReference type="EMBL" id="BSUN01000001">
    <property type="protein sequence ID" value="GMA35498.1"/>
    <property type="molecule type" value="Genomic_DNA"/>
</dbReference>
<comment type="caution">
    <text evidence="2">The sequence shown here is derived from an EMBL/GenBank/DDBJ whole genome shotgun (WGS) entry which is preliminary data.</text>
</comment>
<evidence type="ECO:0000313" key="2">
    <source>
        <dbReference type="EMBL" id="GMA35498.1"/>
    </source>
</evidence>
<gene>
    <name evidence="2" type="ORF">GCM10025876_17020</name>
</gene>
<dbReference type="Gene3D" id="3.40.960.10">
    <property type="entry name" value="VSR Endonuclease"/>
    <property type="match status" value="1"/>
</dbReference>
<accession>A0ABQ6ICC1</accession>
<evidence type="ECO:0000259" key="1">
    <source>
        <dbReference type="Pfam" id="PF04480"/>
    </source>
</evidence>
<reference evidence="3" key="1">
    <citation type="journal article" date="2019" name="Int. J. Syst. Evol. Microbiol.">
        <title>The Global Catalogue of Microorganisms (GCM) 10K type strain sequencing project: providing services to taxonomists for standard genome sequencing and annotation.</title>
        <authorList>
            <consortium name="The Broad Institute Genomics Platform"/>
            <consortium name="The Broad Institute Genome Sequencing Center for Infectious Disease"/>
            <person name="Wu L."/>
            <person name="Ma J."/>
        </authorList>
    </citation>
    <scope>NUCLEOTIDE SEQUENCE [LARGE SCALE GENOMIC DNA]</scope>
    <source>
        <strain evidence="3">NBRC 112299</strain>
    </source>
</reference>
<name>A0ABQ6ICC1_9MICO</name>
<proteinExistence type="predicted"/>
<dbReference type="InterPro" id="IPR007569">
    <property type="entry name" value="DUF559"/>
</dbReference>
<dbReference type="SUPFAM" id="SSF52980">
    <property type="entry name" value="Restriction endonuclease-like"/>
    <property type="match status" value="1"/>
</dbReference>
<dbReference type="Proteomes" id="UP001157125">
    <property type="component" value="Unassembled WGS sequence"/>
</dbReference>
<evidence type="ECO:0000313" key="3">
    <source>
        <dbReference type="Proteomes" id="UP001157125"/>
    </source>
</evidence>
<organism evidence="2 3">
    <name type="scientific">Demequina litorisediminis</name>
    <dbReference type="NCBI Taxonomy" id="1849022"/>
    <lineage>
        <taxon>Bacteria</taxon>
        <taxon>Bacillati</taxon>
        <taxon>Actinomycetota</taxon>
        <taxon>Actinomycetes</taxon>
        <taxon>Micrococcales</taxon>
        <taxon>Demequinaceae</taxon>
        <taxon>Demequina</taxon>
    </lineage>
</organism>